<evidence type="ECO:0000259" key="5">
    <source>
        <dbReference type="Pfam" id="PF08263"/>
    </source>
</evidence>
<evidence type="ECO:0000256" key="3">
    <source>
        <dbReference type="ARBA" id="ARBA00022737"/>
    </source>
</evidence>
<dbReference type="InterPro" id="IPR032675">
    <property type="entry name" value="LRR_dom_sf"/>
</dbReference>
<dbReference type="OrthoDB" id="1394818at2759"/>
<gene>
    <name evidence="6" type="ORF">CCAM_LOCUS35856</name>
</gene>
<proteinExistence type="predicted"/>
<dbReference type="InterPro" id="IPR001611">
    <property type="entry name" value="Leu-rich_rpt"/>
</dbReference>
<dbReference type="EMBL" id="OOIL02005153">
    <property type="protein sequence ID" value="VFQ94080.1"/>
    <property type="molecule type" value="Genomic_DNA"/>
</dbReference>
<evidence type="ECO:0000256" key="2">
    <source>
        <dbReference type="ARBA" id="ARBA00022729"/>
    </source>
</evidence>
<feature type="domain" description="Leucine-rich repeat-containing N-terminal plant-type" evidence="5">
    <location>
        <begin position="18"/>
        <end position="57"/>
    </location>
</feature>
<keyword evidence="1" id="KW-0433">Leucine-rich repeat</keyword>
<keyword evidence="3" id="KW-0677">Repeat</keyword>
<evidence type="ECO:0000313" key="6">
    <source>
        <dbReference type="EMBL" id="VFQ94080.1"/>
    </source>
</evidence>
<feature type="signal peptide" evidence="4">
    <location>
        <begin position="1"/>
        <end position="17"/>
    </location>
</feature>
<dbReference type="Pfam" id="PF13855">
    <property type="entry name" value="LRR_8"/>
    <property type="match status" value="1"/>
</dbReference>
<feature type="chain" id="PRO_5019741607" description="Leucine-rich repeat-containing N-terminal plant-type domain-containing protein" evidence="4">
    <location>
        <begin position="18"/>
        <end position="272"/>
    </location>
</feature>
<name>A0A484MZ69_9ASTE</name>
<dbReference type="FunFam" id="3.80.10.10:FF:000024">
    <property type="entry name" value="Somatic embryogenesis receptor kinase 1"/>
    <property type="match status" value="1"/>
</dbReference>
<evidence type="ECO:0000256" key="4">
    <source>
        <dbReference type="SAM" id="SignalP"/>
    </source>
</evidence>
<evidence type="ECO:0000256" key="1">
    <source>
        <dbReference type="ARBA" id="ARBA00022614"/>
    </source>
</evidence>
<dbReference type="PANTHER" id="PTHR47988">
    <property type="entry name" value="SOMATIC EMBRYOGENESIS RECEPTOR KINASE 1"/>
    <property type="match status" value="1"/>
</dbReference>
<dbReference type="AlphaFoldDB" id="A0A484MZ69"/>
<dbReference type="Proteomes" id="UP000595140">
    <property type="component" value="Unassembled WGS sequence"/>
</dbReference>
<dbReference type="InterPro" id="IPR013210">
    <property type="entry name" value="LRR_N_plant-typ"/>
</dbReference>
<accession>A0A484MZ69</accession>
<keyword evidence="2 4" id="KW-0732">Signal</keyword>
<sequence length="272" mass="30191">MFPALVLSFLLLSSVAGNTEVDALMALKTKLFDPNNVLQSWDGSLNDPCTWFHVSCNNNNKLVSIDLGKANLAGGELVPELGKLEYLQNLSCRRLSQNKLSGNIPAELGNLPNLDTLELHMNNLGGPIPSQLGNLQKLQTMRLNLNKLTGNVPQSFANLNSLTFLDLTSNALSGTIHLDHGAFLKFTCASFVYGNPGGQVMFHVRFCFWLLTVNRPSLSQINFRSVFFASPSPSPRMSFANNRLIFASTHRYTQILQRFHIISIREPRSKDI</sequence>
<reference evidence="6 7" key="1">
    <citation type="submission" date="2018-04" db="EMBL/GenBank/DDBJ databases">
        <authorList>
            <person name="Vogel A."/>
        </authorList>
    </citation>
    <scope>NUCLEOTIDE SEQUENCE [LARGE SCALE GENOMIC DNA]</scope>
</reference>
<dbReference type="Pfam" id="PF08263">
    <property type="entry name" value="LRRNT_2"/>
    <property type="match status" value="1"/>
</dbReference>
<keyword evidence="7" id="KW-1185">Reference proteome</keyword>
<evidence type="ECO:0000313" key="7">
    <source>
        <dbReference type="Proteomes" id="UP000595140"/>
    </source>
</evidence>
<organism evidence="6 7">
    <name type="scientific">Cuscuta campestris</name>
    <dbReference type="NCBI Taxonomy" id="132261"/>
    <lineage>
        <taxon>Eukaryota</taxon>
        <taxon>Viridiplantae</taxon>
        <taxon>Streptophyta</taxon>
        <taxon>Embryophyta</taxon>
        <taxon>Tracheophyta</taxon>
        <taxon>Spermatophyta</taxon>
        <taxon>Magnoliopsida</taxon>
        <taxon>eudicotyledons</taxon>
        <taxon>Gunneridae</taxon>
        <taxon>Pentapetalae</taxon>
        <taxon>asterids</taxon>
        <taxon>lamiids</taxon>
        <taxon>Solanales</taxon>
        <taxon>Convolvulaceae</taxon>
        <taxon>Cuscuteae</taxon>
        <taxon>Cuscuta</taxon>
        <taxon>Cuscuta subgen. Grammica</taxon>
        <taxon>Cuscuta sect. Cleistogrammica</taxon>
    </lineage>
</organism>
<protein>
    <recommendedName>
        <fullName evidence="5">Leucine-rich repeat-containing N-terminal plant-type domain-containing protein</fullName>
    </recommendedName>
</protein>
<dbReference type="SUPFAM" id="SSF52058">
    <property type="entry name" value="L domain-like"/>
    <property type="match status" value="1"/>
</dbReference>
<dbReference type="Gene3D" id="3.80.10.10">
    <property type="entry name" value="Ribonuclease Inhibitor"/>
    <property type="match status" value="1"/>
</dbReference>